<keyword evidence="4" id="KW-0548">Nucleotidyltransferase</keyword>
<dbReference type="InterPro" id="IPR002934">
    <property type="entry name" value="Polymerase_NTP_transf_dom"/>
</dbReference>
<dbReference type="AlphaFoldDB" id="A0A011NHZ9"/>
<dbReference type="EMBL" id="JFAX01000040">
    <property type="protein sequence ID" value="EXI64187.1"/>
    <property type="molecule type" value="Genomic_DNA"/>
</dbReference>
<dbReference type="InterPro" id="IPR052038">
    <property type="entry name" value="Type-VII_TA_antitoxin"/>
</dbReference>
<organism evidence="11 12">
    <name type="scientific">Candidatus Accumulibacter adjunctus</name>
    <dbReference type="NCBI Taxonomy" id="1454001"/>
    <lineage>
        <taxon>Bacteria</taxon>
        <taxon>Pseudomonadati</taxon>
        <taxon>Pseudomonadota</taxon>
        <taxon>Betaproteobacteria</taxon>
        <taxon>Candidatus Accumulibacter</taxon>
    </lineage>
</organism>
<dbReference type="Proteomes" id="UP000020218">
    <property type="component" value="Unassembled WGS sequence"/>
</dbReference>
<dbReference type="STRING" id="1454001.AW08_03787"/>
<keyword evidence="5" id="KW-0479">Metal-binding</keyword>
<keyword evidence="6" id="KW-0547">Nucleotide-binding</keyword>
<comment type="similarity">
    <text evidence="9">Belongs to the MntA antitoxin family.</text>
</comment>
<protein>
    <submittedName>
        <fullName evidence="11">Nucleotidyltransferase domain protein</fullName>
    </submittedName>
</protein>
<evidence type="ECO:0000256" key="2">
    <source>
        <dbReference type="ARBA" id="ARBA00022649"/>
    </source>
</evidence>
<gene>
    <name evidence="11" type="ORF">AW08_03787</name>
</gene>
<feature type="domain" description="Polymerase nucleotidyl transferase" evidence="10">
    <location>
        <begin position="20"/>
        <end position="88"/>
    </location>
</feature>
<evidence type="ECO:0000256" key="9">
    <source>
        <dbReference type="ARBA" id="ARBA00038276"/>
    </source>
</evidence>
<keyword evidence="2" id="KW-1277">Toxin-antitoxin system</keyword>
<comment type="caution">
    <text evidence="11">The sequence shown here is derived from an EMBL/GenBank/DDBJ whole genome shotgun (WGS) entry which is preliminary data.</text>
</comment>
<evidence type="ECO:0000256" key="3">
    <source>
        <dbReference type="ARBA" id="ARBA00022679"/>
    </source>
</evidence>
<dbReference type="PANTHER" id="PTHR33571">
    <property type="entry name" value="SSL8005 PROTEIN"/>
    <property type="match status" value="1"/>
</dbReference>
<dbReference type="InterPro" id="IPR043519">
    <property type="entry name" value="NT_sf"/>
</dbReference>
<dbReference type="Pfam" id="PF01909">
    <property type="entry name" value="NTP_transf_2"/>
    <property type="match status" value="1"/>
</dbReference>
<dbReference type="Gene3D" id="3.30.460.10">
    <property type="entry name" value="Beta Polymerase, domain 2"/>
    <property type="match status" value="1"/>
</dbReference>
<evidence type="ECO:0000256" key="7">
    <source>
        <dbReference type="ARBA" id="ARBA00022840"/>
    </source>
</evidence>
<proteinExistence type="inferred from homology"/>
<dbReference type="GO" id="GO:0005524">
    <property type="term" value="F:ATP binding"/>
    <property type="evidence" value="ECO:0007669"/>
    <property type="project" value="UniProtKB-KW"/>
</dbReference>
<comment type="cofactor">
    <cofactor evidence="1">
        <name>Mg(2+)</name>
        <dbReference type="ChEBI" id="CHEBI:18420"/>
    </cofactor>
</comment>
<keyword evidence="7" id="KW-0067">ATP-binding</keyword>
<evidence type="ECO:0000256" key="6">
    <source>
        <dbReference type="ARBA" id="ARBA00022741"/>
    </source>
</evidence>
<name>A0A011NHZ9_9PROT</name>
<evidence type="ECO:0000256" key="8">
    <source>
        <dbReference type="ARBA" id="ARBA00022842"/>
    </source>
</evidence>
<reference evidence="11" key="1">
    <citation type="submission" date="2014-02" db="EMBL/GenBank/DDBJ databases">
        <title>Expanding our view of genomic diversity in Candidatus Accumulibacter clades.</title>
        <authorList>
            <person name="Skennerton C.T."/>
            <person name="Barr J.J."/>
            <person name="Slater F.R."/>
            <person name="Bond P.L."/>
            <person name="Tyson G.W."/>
        </authorList>
    </citation>
    <scope>NUCLEOTIDE SEQUENCE [LARGE SCALE GENOMIC DNA]</scope>
</reference>
<keyword evidence="3" id="KW-0808">Transferase</keyword>
<dbReference type="CDD" id="cd05403">
    <property type="entry name" value="NT_KNTase_like"/>
    <property type="match status" value="1"/>
</dbReference>
<dbReference type="GO" id="GO:0016779">
    <property type="term" value="F:nucleotidyltransferase activity"/>
    <property type="evidence" value="ECO:0007669"/>
    <property type="project" value="UniProtKB-KW"/>
</dbReference>
<dbReference type="PANTHER" id="PTHR33571:SF12">
    <property type="entry name" value="BSL3053 PROTEIN"/>
    <property type="match status" value="1"/>
</dbReference>
<dbReference type="GO" id="GO:0046872">
    <property type="term" value="F:metal ion binding"/>
    <property type="evidence" value="ECO:0007669"/>
    <property type="project" value="UniProtKB-KW"/>
</dbReference>
<evidence type="ECO:0000313" key="12">
    <source>
        <dbReference type="Proteomes" id="UP000020218"/>
    </source>
</evidence>
<evidence type="ECO:0000313" key="11">
    <source>
        <dbReference type="EMBL" id="EXI64187.1"/>
    </source>
</evidence>
<evidence type="ECO:0000256" key="4">
    <source>
        <dbReference type="ARBA" id="ARBA00022695"/>
    </source>
</evidence>
<evidence type="ECO:0000256" key="1">
    <source>
        <dbReference type="ARBA" id="ARBA00001946"/>
    </source>
</evidence>
<keyword evidence="12" id="KW-1185">Reference proteome</keyword>
<dbReference type="PATRIC" id="fig|1454001.3.peg.3814"/>
<evidence type="ECO:0000259" key="10">
    <source>
        <dbReference type="Pfam" id="PF01909"/>
    </source>
</evidence>
<evidence type="ECO:0000256" key="5">
    <source>
        <dbReference type="ARBA" id="ARBA00022723"/>
    </source>
</evidence>
<accession>A0A011NHZ9</accession>
<sequence>MHPSLNLDLATLAWFCRPHHIRRLSLFGSQLKGTATPDSDIDLLVEFEPDAHPTFLDLAQIESELSQALGGKRVDVRTPEDLSRCFRDEVVRMAEVQYVAG</sequence>
<dbReference type="SUPFAM" id="SSF81301">
    <property type="entry name" value="Nucleotidyltransferase"/>
    <property type="match status" value="1"/>
</dbReference>
<keyword evidence="8" id="KW-0460">Magnesium</keyword>